<feature type="transmembrane region" description="Helical" evidence="12">
    <location>
        <begin position="9"/>
        <end position="29"/>
    </location>
</feature>
<evidence type="ECO:0000256" key="11">
    <source>
        <dbReference type="ARBA" id="ARBA00023136"/>
    </source>
</evidence>
<proteinExistence type="predicted"/>
<dbReference type="CDD" id="cd06225">
    <property type="entry name" value="HAMP"/>
    <property type="match status" value="1"/>
</dbReference>
<keyword evidence="4" id="KW-1003">Cell membrane</keyword>
<dbReference type="GO" id="GO:0004673">
    <property type="term" value="F:protein histidine kinase activity"/>
    <property type="evidence" value="ECO:0007669"/>
    <property type="project" value="UniProtKB-EC"/>
</dbReference>
<sequence length="394" mass="44032">MLQSVKTKLLVPLVILVSISLVTLVTLSYRQMRDAILDQEQVGYRNIESIVRNDLEAVFTSARMGLTGIIHMPDIQQAFAERNREELLRLTAPIFEQAKRDGIEQIQFHLPPATSFLRLHQPKKFGDDLSSFRATVMQSNKEKKLVAGLEEGRGGYGFRVVAPVFYQGEHIGSAEYGMGFNPKLLARWKEQCGGEFFMYPYASSGVAWQKVDKNKPLAGTSERDPLAVDAGEVKKAMSGKGVHSVYLNNAAAAVLIIPVYDYSGVPISYVKANLDRTGILKQLDNVLRDSAIHLVLSLLVLGVILFALIGKILGPLNRISENMAIVAQGDLTRDFHVQGNDEVARLGHSFNTMLHNFRQLMGQTCKVARQLIDSSKSLNMLWWLKMSRHFFELV</sequence>
<comment type="subcellular location">
    <subcellularLocation>
        <location evidence="2">Cell membrane</location>
        <topology evidence="2">Multi-pass membrane protein</topology>
    </subcellularLocation>
</comment>
<evidence type="ECO:0000256" key="6">
    <source>
        <dbReference type="ARBA" id="ARBA00022679"/>
    </source>
</evidence>
<dbReference type="OrthoDB" id="9804712at2"/>
<keyword evidence="8" id="KW-0418">Kinase</keyword>
<evidence type="ECO:0000256" key="2">
    <source>
        <dbReference type="ARBA" id="ARBA00004651"/>
    </source>
</evidence>
<keyword evidence="10" id="KW-0902">Two-component regulatory system</keyword>
<dbReference type="RefSeq" id="WP_099084268.1">
    <property type="nucleotide sequence ID" value="NZ_AWQQ01000162.1"/>
</dbReference>
<keyword evidence="12" id="KW-1133">Transmembrane helix</keyword>
<protein>
    <recommendedName>
        <fullName evidence="3">histidine kinase</fullName>
        <ecNumber evidence="3">2.7.13.3</ecNumber>
    </recommendedName>
</protein>
<evidence type="ECO:0000256" key="7">
    <source>
        <dbReference type="ARBA" id="ARBA00022741"/>
    </source>
</evidence>
<dbReference type="Proteomes" id="UP000222564">
    <property type="component" value="Unassembled WGS sequence"/>
</dbReference>
<dbReference type="InterPro" id="IPR029151">
    <property type="entry name" value="Sensor-like_sf"/>
</dbReference>
<evidence type="ECO:0000256" key="5">
    <source>
        <dbReference type="ARBA" id="ARBA00022553"/>
    </source>
</evidence>
<evidence type="ECO:0000259" key="13">
    <source>
        <dbReference type="PROSITE" id="PS50885"/>
    </source>
</evidence>
<dbReference type="Gene3D" id="6.10.340.10">
    <property type="match status" value="1"/>
</dbReference>
<organism evidence="14 15">
    <name type="scientific">Desulforamulus profundi</name>
    <dbReference type="NCBI Taxonomy" id="1383067"/>
    <lineage>
        <taxon>Bacteria</taxon>
        <taxon>Bacillati</taxon>
        <taxon>Bacillota</taxon>
        <taxon>Clostridia</taxon>
        <taxon>Eubacteriales</taxon>
        <taxon>Peptococcaceae</taxon>
        <taxon>Desulforamulus</taxon>
    </lineage>
</organism>
<keyword evidence="9" id="KW-0067">ATP-binding</keyword>
<dbReference type="Pfam" id="PF14827">
    <property type="entry name" value="dCache_3"/>
    <property type="match status" value="1"/>
</dbReference>
<dbReference type="PANTHER" id="PTHR45528">
    <property type="entry name" value="SENSOR HISTIDINE KINASE CPXA"/>
    <property type="match status" value="1"/>
</dbReference>
<dbReference type="AlphaFoldDB" id="A0A2C6MAZ6"/>
<evidence type="ECO:0000313" key="15">
    <source>
        <dbReference type="Proteomes" id="UP000222564"/>
    </source>
</evidence>
<keyword evidence="15" id="KW-1185">Reference proteome</keyword>
<keyword evidence="5" id="KW-0597">Phosphoprotein</keyword>
<dbReference type="PANTHER" id="PTHR45528:SF1">
    <property type="entry name" value="SENSOR HISTIDINE KINASE CPXA"/>
    <property type="match status" value="1"/>
</dbReference>
<keyword evidence="11 12" id="KW-0472">Membrane</keyword>
<evidence type="ECO:0000256" key="12">
    <source>
        <dbReference type="SAM" id="Phobius"/>
    </source>
</evidence>
<keyword evidence="6" id="KW-0808">Transferase</keyword>
<dbReference type="SMART" id="SM00304">
    <property type="entry name" value="HAMP"/>
    <property type="match status" value="1"/>
</dbReference>
<reference evidence="14 15" key="1">
    <citation type="submission" date="2013-09" db="EMBL/GenBank/DDBJ databases">
        <title>Biodegradation of hydrocarbons in the deep terrestrial subsurface : characterization of a microbial consortium composed of two Desulfotomaculum species originating from a deep geological formation.</title>
        <authorList>
            <person name="Aullo T."/>
            <person name="Berlendis S."/>
            <person name="Lascourreges J.-F."/>
            <person name="Dessort D."/>
            <person name="Saint-Laurent S."/>
            <person name="Schraauwers B."/>
            <person name="Mas J."/>
            <person name="Magot M."/>
            <person name="Ranchou-Peyruse A."/>
        </authorList>
    </citation>
    <scope>NUCLEOTIDE SEQUENCE [LARGE SCALE GENOMIC DNA]</scope>
    <source>
        <strain evidence="14 15">Bs107</strain>
    </source>
</reference>
<evidence type="ECO:0000313" key="14">
    <source>
        <dbReference type="EMBL" id="PHJ36665.1"/>
    </source>
</evidence>
<feature type="transmembrane region" description="Helical" evidence="12">
    <location>
        <begin position="291"/>
        <end position="313"/>
    </location>
</feature>
<dbReference type="SUPFAM" id="SSF103190">
    <property type="entry name" value="Sensory domain-like"/>
    <property type="match status" value="1"/>
</dbReference>
<comment type="caution">
    <text evidence="14">The sequence shown here is derived from an EMBL/GenBank/DDBJ whole genome shotgun (WGS) entry which is preliminary data.</text>
</comment>
<keyword evidence="7" id="KW-0547">Nucleotide-binding</keyword>
<dbReference type="EC" id="2.7.13.3" evidence="3"/>
<dbReference type="EMBL" id="AWQQ01000162">
    <property type="protein sequence ID" value="PHJ36665.1"/>
    <property type="molecule type" value="Genomic_DNA"/>
</dbReference>
<keyword evidence="12" id="KW-0812">Transmembrane</keyword>
<gene>
    <name evidence="14" type="ORF">P378_20970</name>
</gene>
<dbReference type="Pfam" id="PF00672">
    <property type="entry name" value="HAMP"/>
    <property type="match status" value="1"/>
</dbReference>
<name>A0A2C6MAZ6_9FIRM</name>
<dbReference type="GO" id="GO:0000160">
    <property type="term" value="P:phosphorelay signal transduction system"/>
    <property type="evidence" value="ECO:0007669"/>
    <property type="project" value="UniProtKB-KW"/>
</dbReference>
<dbReference type="InterPro" id="IPR050398">
    <property type="entry name" value="HssS/ArlS-like"/>
</dbReference>
<evidence type="ECO:0000256" key="9">
    <source>
        <dbReference type="ARBA" id="ARBA00022840"/>
    </source>
</evidence>
<dbReference type="GO" id="GO:0005524">
    <property type="term" value="F:ATP binding"/>
    <property type="evidence" value="ECO:0007669"/>
    <property type="project" value="UniProtKB-KW"/>
</dbReference>
<evidence type="ECO:0000256" key="10">
    <source>
        <dbReference type="ARBA" id="ARBA00023012"/>
    </source>
</evidence>
<evidence type="ECO:0000256" key="1">
    <source>
        <dbReference type="ARBA" id="ARBA00000085"/>
    </source>
</evidence>
<dbReference type="GO" id="GO:0005886">
    <property type="term" value="C:plasma membrane"/>
    <property type="evidence" value="ECO:0007669"/>
    <property type="project" value="UniProtKB-SubCell"/>
</dbReference>
<feature type="domain" description="HAMP" evidence="13">
    <location>
        <begin position="310"/>
        <end position="362"/>
    </location>
</feature>
<comment type="catalytic activity">
    <reaction evidence="1">
        <text>ATP + protein L-histidine = ADP + protein N-phospho-L-histidine.</text>
        <dbReference type="EC" id="2.7.13.3"/>
    </reaction>
</comment>
<evidence type="ECO:0000256" key="3">
    <source>
        <dbReference type="ARBA" id="ARBA00012438"/>
    </source>
</evidence>
<dbReference type="SUPFAM" id="SSF158472">
    <property type="entry name" value="HAMP domain-like"/>
    <property type="match status" value="1"/>
</dbReference>
<dbReference type="InterPro" id="IPR029150">
    <property type="entry name" value="dCache_3"/>
</dbReference>
<accession>A0A2C6MAZ6</accession>
<evidence type="ECO:0000256" key="8">
    <source>
        <dbReference type="ARBA" id="ARBA00022777"/>
    </source>
</evidence>
<evidence type="ECO:0000256" key="4">
    <source>
        <dbReference type="ARBA" id="ARBA00022475"/>
    </source>
</evidence>
<dbReference type="InterPro" id="IPR003660">
    <property type="entry name" value="HAMP_dom"/>
</dbReference>
<dbReference type="PROSITE" id="PS50885">
    <property type="entry name" value="HAMP"/>
    <property type="match status" value="1"/>
</dbReference>